<dbReference type="EMBL" id="JAALDK010000001">
    <property type="protein sequence ID" value="NUX99780.1"/>
    <property type="molecule type" value="Genomic_DNA"/>
</dbReference>
<dbReference type="Pfam" id="PF03788">
    <property type="entry name" value="LrgA"/>
    <property type="match status" value="1"/>
</dbReference>
<dbReference type="InterPro" id="IPR005538">
    <property type="entry name" value="LrgA/CidA"/>
</dbReference>
<name>A0A7Y6JX81_9BURK</name>
<evidence type="ECO:0000256" key="3">
    <source>
        <dbReference type="ARBA" id="ARBA00022692"/>
    </source>
</evidence>
<dbReference type="AlphaFoldDB" id="A0A7Y6JX81"/>
<gene>
    <name evidence="7" type="ORF">G5S42_08700</name>
</gene>
<proteinExistence type="predicted"/>
<evidence type="ECO:0000256" key="4">
    <source>
        <dbReference type="ARBA" id="ARBA00022989"/>
    </source>
</evidence>
<comment type="subcellular location">
    <subcellularLocation>
        <location evidence="1">Cell membrane</location>
        <topology evidence="1">Multi-pass membrane protein</topology>
    </subcellularLocation>
</comment>
<dbReference type="PANTHER" id="PTHR33931">
    <property type="entry name" value="HOLIN-LIKE PROTEIN CIDA-RELATED"/>
    <property type="match status" value="1"/>
</dbReference>
<keyword evidence="4 6" id="KW-1133">Transmembrane helix</keyword>
<protein>
    <submittedName>
        <fullName evidence="7">CidA/LrgA family protein</fullName>
    </submittedName>
</protein>
<reference evidence="7 8" key="1">
    <citation type="submission" date="2020-02" db="EMBL/GenBank/DDBJ databases">
        <title>Paraburkholderia simonii sp. nov. and Paraburkholderia youngii sp. nov. Brazilian and Mexican Mimosa-associated rhizobia.</title>
        <authorList>
            <person name="Mavima L."/>
            <person name="Beukes C.W."/>
            <person name="Chan W.Y."/>
            <person name="Palmer M."/>
            <person name="De Meyer S.E."/>
            <person name="James E.K."/>
            <person name="Venter S.N."/>
            <person name="Steenkamp E.T."/>
        </authorList>
    </citation>
    <scope>NUCLEOTIDE SEQUENCE [LARGE SCALE GENOMIC DNA]</scope>
    <source>
        <strain evidence="7 8">JPY169</strain>
    </source>
</reference>
<accession>A0A7Y6JX81</accession>
<evidence type="ECO:0000313" key="7">
    <source>
        <dbReference type="EMBL" id="NUX99780.1"/>
    </source>
</evidence>
<comment type="caution">
    <text evidence="7">The sequence shown here is derived from an EMBL/GenBank/DDBJ whole genome shotgun (WGS) entry which is preliminary data.</text>
</comment>
<evidence type="ECO:0000256" key="1">
    <source>
        <dbReference type="ARBA" id="ARBA00004651"/>
    </source>
</evidence>
<keyword evidence="2" id="KW-1003">Cell membrane</keyword>
<dbReference type="PANTHER" id="PTHR33931:SF2">
    <property type="entry name" value="HOLIN-LIKE PROTEIN CIDA"/>
    <property type="match status" value="1"/>
</dbReference>
<feature type="transmembrane region" description="Helical" evidence="6">
    <location>
        <begin position="113"/>
        <end position="136"/>
    </location>
</feature>
<evidence type="ECO:0000256" key="5">
    <source>
        <dbReference type="ARBA" id="ARBA00023136"/>
    </source>
</evidence>
<evidence type="ECO:0000256" key="2">
    <source>
        <dbReference type="ARBA" id="ARBA00022475"/>
    </source>
</evidence>
<dbReference type="GO" id="GO:0005886">
    <property type="term" value="C:plasma membrane"/>
    <property type="evidence" value="ECO:0007669"/>
    <property type="project" value="UniProtKB-SubCell"/>
</dbReference>
<keyword evidence="3 6" id="KW-0812">Transmembrane</keyword>
<evidence type="ECO:0000313" key="8">
    <source>
        <dbReference type="Proteomes" id="UP000594380"/>
    </source>
</evidence>
<feature type="transmembrane region" description="Helical" evidence="6">
    <location>
        <begin position="80"/>
        <end position="101"/>
    </location>
</feature>
<sequence length="145" mass="15974">MSTIPKPAPVIGARTIELAARRGLRQSRLMQIALISATWWTATGVVHLLALPVPAGIVGMAFALLLLATRRISLFALRRGAEWFVGEMMLFFVPAVVSVLDHPELIGRLGAELLLIVVLSTLAVMTVTALTVELFYHWRTRHVRP</sequence>
<dbReference type="Proteomes" id="UP000594380">
    <property type="component" value="Unassembled WGS sequence"/>
</dbReference>
<evidence type="ECO:0000256" key="6">
    <source>
        <dbReference type="SAM" id="Phobius"/>
    </source>
</evidence>
<feature type="transmembrane region" description="Helical" evidence="6">
    <location>
        <begin position="45"/>
        <end position="68"/>
    </location>
</feature>
<organism evidence="7 8">
    <name type="scientific">Paraburkholderia youngii</name>
    <dbReference type="NCBI Taxonomy" id="2782701"/>
    <lineage>
        <taxon>Bacteria</taxon>
        <taxon>Pseudomonadati</taxon>
        <taxon>Pseudomonadota</taxon>
        <taxon>Betaproteobacteria</taxon>
        <taxon>Burkholderiales</taxon>
        <taxon>Burkholderiaceae</taxon>
        <taxon>Paraburkholderia</taxon>
    </lineage>
</organism>
<keyword evidence="5 6" id="KW-0472">Membrane</keyword>